<feature type="region of interest" description="Disordered" evidence="1">
    <location>
        <begin position="64"/>
        <end position="94"/>
    </location>
</feature>
<gene>
    <name evidence="2" type="ORF">EYF80_050429</name>
</gene>
<feature type="region of interest" description="Disordered" evidence="1">
    <location>
        <begin position="1"/>
        <end position="20"/>
    </location>
</feature>
<dbReference type="AlphaFoldDB" id="A0A4Z2FE10"/>
<reference evidence="2 3" key="1">
    <citation type="submission" date="2019-03" db="EMBL/GenBank/DDBJ databases">
        <title>First draft genome of Liparis tanakae, snailfish: a comprehensive survey of snailfish specific genes.</title>
        <authorList>
            <person name="Kim W."/>
            <person name="Song I."/>
            <person name="Jeong J.-H."/>
            <person name="Kim D."/>
            <person name="Kim S."/>
            <person name="Ryu S."/>
            <person name="Song J.Y."/>
            <person name="Lee S.K."/>
        </authorList>
    </citation>
    <scope>NUCLEOTIDE SEQUENCE [LARGE SCALE GENOMIC DNA]</scope>
    <source>
        <tissue evidence="2">Muscle</tissue>
    </source>
</reference>
<feature type="compositionally biased region" description="Basic and acidic residues" evidence="1">
    <location>
        <begin position="70"/>
        <end position="82"/>
    </location>
</feature>
<sequence length="94" mass="10219">MEPTQMNPGEPKSGNHSQVCNTCNLPPPSLQLTSDLHLRLKGLKTLLKGLKTLLKGLKSLLLNQRASFHNSKEEKLRADGRRGSSSNGAAEEEA</sequence>
<evidence type="ECO:0000313" key="2">
    <source>
        <dbReference type="EMBL" id="TNN39398.1"/>
    </source>
</evidence>
<comment type="caution">
    <text evidence="2">The sequence shown here is derived from an EMBL/GenBank/DDBJ whole genome shotgun (WGS) entry which is preliminary data.</text>
</comment>
<evidence type="ECO:0000313" key="3">
    <source>
        <dbReference type="Proteomes" id="UP000314294"/>
    </source>
</evidence>
<evidence type="ECO:0000256" key="1">
    <source>
        <dbReference type="SAM" id="MobiDB-lite"/>
    </source>
</evidence>
<proteinExistence type="predicted"/>
<dbReference type="EMBL" id="SRLO01001283">
    <property type="protein sequence ID" value="TNN39398.1"/>
    <property type="molecule type" value="Genomic_DNA"/>
</dbReference>
<name>A0A4Z2FE10_9TELE</name>
<protein>
    <submittedName>
        <fullName evidence="2">Uncharacterized protein</fullName>
    </submittedName>
</protein>
<keyword evidence="3" id="KW-1185">Reference proteome</keyword>
<accession>A0A4Z2FE10</accession>
<organism evidence="2 3">
    <name type="scientific">Liparis tanakae</name>
    <name type="common">Tanaka's snailfish</name>
    <dbReference type="NCBI Taxonomy" id="230148"/>
    <lineage>
        <taxon>Eukaryota</taxon>
        <taxon>Metazoa</taxon>
        <taxon>Chordata</taxon>
        <taxon>Craniata</taxon>
        <taxon>Vertebrata</taxon>
        <taxon>Euteleostomi</taxon>
        <taxon>Actinopterygii</taxon>
        <taxon>Neopterygii</taxon>
        <taxon>Teleostei</taxon>
        <taxon>Neoteleostei</taxon>
        <taxon>Acanthomorphata</taxon>
        <taxon>Eupercaria</taxon>
        <taxon>Perciformes</taxon>
        <taxon>Cottioidei</taxon>
        <taxon>Cottales</taxon>
        <taxon>Liparidae</taxon>
        <taxon>Liparis</taxon>
    </lineage>
</organism>
<dbReference type="Proteomes" id="UP000314294">
    <property type="component" value="Unassembled WGS sequence"/>
</dbReference>